<keyword evidence="4" id="KW-1185">Reference proteome</keyword>
<dbReference type="SUPFAM" id="SSF81606">
    <property type="entry name" value="PP2C-like"/>
    <property type="match status" value="1"/>
</dbReference>
<dbReference type="SMART" id="SM00331">
    <property type="entry name" value="PP2C_SIG"/>
    <property type="match status" value="1"/>
</dbReference>
<comment type="caution">
    <text evidence="3">The sequence shown here is derived from an EMBL/GenBank/DDBJ whole genome shotgun (WGS) entry which is preliminary data.</text>
</comment>
<evidence type="ECO:0000256" key="1">
    <source>
        <dbReference type="SAM" id="Phobius"/>
    </source>
</evidence>
<keyword evidence="1" id="KW-1133">Transmembrane helix</keyword>
<accession>A0ABU9E9H1</accession>
<dbReference type="InterPro" id="IPR036457">
    <property type="entry name" value="PPM-type-like_dom_sf"/>
</dbReference>
<dbReference type="CDD" id="cd00143">
    <property type="entry name" value="PP2Cc"/>
    <property type="match status" value="1"/>
</dbReference>
<dbReference type="PROSITE" id="PS51746">
    <property type="entry name" value="PPM_2"/>
    <property type="match status" value="1"/>
</dbReference>
<dbReference type="RefSeq" id="WP_405283423.1">
    <property type="nucleotide sequence ID" value="NZ_CP144380.1"/>
</dbReference>
<keyword evidence="1" id="KW-0472">Membrane</keyword>
<dbReference type="PANTHER" id="PTHR47992">
    <property type="entry name" value="PROTEIN PHOSPHATASE"/>
    <property type="match status" value="1"/>
</dbReference>
<gene>
    <name evidence="3" type="ORF">WI372_10415</name>
</gene>
<dbReference type="Gene3D" id="3.60.40.10">
    <property type="entry name" value="PPM-type phosphatase domain"/>
    <property type="match status" value="1"/>
</dbReference>
<evidence type="ECO:0000313" key="3">
    <source>
        <dbReference type="EMBL" id="MEK9501389.1"/>
    </source>
</evidence>
<dbReference type="InterPro" id="IPR001932">
    <property type="entry name" value="PPM-type_phosphatase-like_dom"/>
</dbReference>
<sequence length="299" mass="31122">MTVGPTTNGWHVALRTDAGARDGNEDSVLSMRLANGSLVVAVADGMGGLELGDVASRTALEALRNEMTRGGSLADAVRKANAAVHERAGGRPMGTTLVAAHAVGHRVTVANVGDSRAYRLTPLGIRRISIDHTHAEEARRAGGGGAEGIVTGRWSATLTRSLGGRPEVEVDVFGPIEMDDGEGLLLCSDGVHGVLADGRIESWSQSLGDPDRAVSALVDLAISSGSEDNVSAVLLHRPARSAAEPHPVSARRGPAWDPRVLVERSPVQSRKSGGRRARVLGALGLVAILAAVATWFVMR</sequence>
<evidence type="ECO:0000259" key="2">
    <source>
        <dbReference type="PROSITE" id="PS51746"/>
    </source>
</evidence>
<dbReference type="InterPro" id="IPR015655">
    <property type="entry name" value="PP2C"/>
</dbReference>
<organism evidence="3 4">
    <name type="scientific">Gaopeijia maritima</name>
    <dbReference type="NCBI Taxonomy" id="3119007"/>
    <lineage>
        <taxon>Bacteria</taxon>
        <taxon>Pseudomonadati</taxon>
        <taxon>Gemmatimonadota</taxon>
        <taxon>Longimicrobiia</taxon>
        <taxon>Gaopeijiales</taxon>
        <taxon>Gaopeijiaceae</taxon>
        <taxon>Gaopeijia</taxon>
    </lineage>
</organism>
<feature type="domain" description="PPM-type phosphatase" evidence="2">
    <location>
        <begin position="11"/>
        <end position="237"/>
    </location>
</feature>
<name>A0ABU9E9H1_9BACT</name>
<evidence type="ECO:0000313" key="4">
    <source>
        <dbReference type="Proteomes" id="UP001484239"/>
    </source>
</evidence>
<dbReference type="Proteomes" id="UP001484239">
    <property type="component" value="Unassembled WGS sequence"/>
</dbReference>
<dbReference type="EMBL" id="JBBHLI010000005">
    <property type="protein sequence ID" value="MEK9501389.1"/>
    <property type="molecule type" value="Genomic_DNA"/>
</dbReference>
<feature type="transmembrane region" description="Helical" evidence="1">
    <location>
        <begin position="279"/>
        <end position="298"/>
    </location>
</feature>
<keyword evidence="1" id="KW-0812">Transmembrane</keyword>
<protein>
    <submittedName>
        <fullName evidence="3">Protein phosphatase 2C domain-containing protein</fullName>
    </submittedName>
</protein>
<dbReference type="SMART" id="SM00332">
    <property type="entry name" value="PP2Cc"/>
    <property type="match status" value="1"/>
</dbReference>
<proteinExistence type="predicted"/>
<dbReference type="Pfam" id="PF00481">
    <property type="entry name" value="PP2C"/>
    <property type="match status" value="1"/>
</dbReference>
<reference evidence="3 4" key="1">
    <citation type="submission" date="2024-02" db="EMBL/GenBank/DDBJ databases">
        <title>A novel Gemmatimonadota bacterium.</title>
        <authorList>
            <person name="Du Z.-J."/>
            <person name="Ye Y.-Q."/>
        </authorList>
    </citation>
    <scope>NUCLEOTIDE SEQUENCE [LARGE SCALE GENOMIC DNA]</scope>
    <source>
        <strain evidence="3 4">DH-20</strain>
    </source>
</reference>